<evidence type="ECO:0000313" key="2">
    <source>
        <dbReference type="EMBL" id="PKU89533.1"/>
    </source>
</evidence>
<evidence type="ECO:0000313" key="3">
    <source>
        <dbReference type="Proteomes" id="UP000233730"/>
    </source>
</evidence>
<comment type="caution">
    <text evidence="2">The sequence shown here is derived from an EMBL/GenBank/DDBJ whole genome shotgun (WGS) entry which is preliminary data.</text>
</comment>
<dbReference type="Proteomes" id="UP000233730">
    <property type="component" value="Unassembled WGS sequence"/>
</dbReference>
<reference evidence="2 3" key="1">
    <citation type="submission" date="2017-10" db="EMBL/GenBank/DDBJ databases">
        <title>Bifidobacterium genomics.</title>
        <authorList>
            <person name="Lugli G.A."/>
            <person name="Milani C."/>
            <person name="Mancabelli L."/>
        </authorList>
    </citation>
    <scope>NUCLEOTIDE SEQUENCE [LARGE SCALE GENOMIC DNA]</scope>
    <source>
        <strain evidence="2 3">1524B</strain>
    </source>
</reference>
<gene>
    <name evidence="2" type="ORF">CQR46_1264</name>
</gene>
<feature type="chain" id="PRO_5014697525" evidence="1">
    <location>
        <begin position="30"/>
        <end position="113"/>
    </location>
</feature>
<feature type="signal peptide" evidence="1">
    <location>
        <begin position="1"/>
        <end position="29"/>
    </location>
</feature>
<sequence length="113" mass="12126">MKIRKTMRAIVPMLCALSLAFTTAAPALAAQVDTGKWYSGSGVFHGKVSDGNYSVGWDASSIELVTSGYAFGYCEAAQEGRIDSRSVGVLSVCRASMKGNNERGRDWAYYRAG</sequence>
<evidence type="ECO:0000256" key="1">
    <source>
        <dbReference type="SAM" id="SignalP"/>
    </source>
</evidence>
<protein>
    <submittedName>
        <fullName evidence="2">Uncharacterized protein</fullName>
    </submittedName>
</protein>
<organism evidence="2 3">
    <name type="scientific">Bifidobacterium pseudolongum subsp. globosum</name>
    <dbReference type="NCBI Taxonomy" id="1690"/>
    <lineage>
        <taxon>Bacteria</taxon>
        <taxon>Bacillati</taxon>
        <taxon>Actinomycetota</taxon>
        <taxon>Actinomycetes</taxon>
        <taxon>Bifidobacteriales</taxon>
        <taxon>Bifidobacteriaceae</taxon>
        <taxon>Bifidobacterium</taxon>
    </lineage>
</organism>
<keyword evidence="1" id="KW-0732">Signal</keyword>
<dbReference type="AlphaFoldDB" id="A0A2N3QFR1"/>
<accession>A0A2N3QFR1</accession>
<proteinExistence type="predicted"/>
<name>A0A2N3QFR1_9BIFI</name>
<dbReference type="RefSeq" id="WP_101430090.1">
    <property type="nucleotide sequence ID" value="NZ_PCGZ01000008.1"/>
</dbReference>
<dbReference type="EMBL" id="PCGZ01000008">
    <property type="protein sequence ID" value="PKU89533.1"/>
    <property type="molecule type" value="Genomic_DNA"/>
</dbReference>